<proteinExistence type="predicted"/>
<protein>
    <submittedName>
        <fullName evidence="1">Uncharacterized protein</fullName>
    </submittedName>
</protein>
<name>A0AAD9ZDP9_9LECA</name>
<gene>
    <name evidence="1" type="ORF">OEA41_007445</name>
</gene>
<evidence type="ECO:0000313" key="1">
    <source>
        <dbReference type="EMBL" id="KAK3176123.1"/>
    </source>
</evidence>
<organism evidence="1 2">
    <name type="scientific">Lepraria neglecta</name>
    <dbReference type="NCBI Taxonomy" id="209136"/>
    <lineage>
        <taxon>Eukaryota</taxon>
        <taxon>Fungi</taxon>
        <taxon>Dikarya</taxon>
        <taxon>Ascomycota</taxon>
        <taxon>Pezizomycotina</taxon>
        <taxon>Lecanoromycetes</taxon>
        <taxon>OSLEUM clade</taxon>
        <taxon>Lecanoromycetidae</taxon>
        <taxon>Lecanorales</taxon>
        <taxon>Lecanorineae</taxon>
        <taxon>Stereocaulaceae</taxon>
        <taxon>Lepraria</taxon>
    </lineage>
</organism>
<dbReference type="EMBL" id="JASNWA010000004">
    <property type="protein sequence ID" value="KAK3176123.1"/>
    <property type="molecule type" value="Genomic_DNA"/>
</dbReference>
<accession>A0AAD9ZDP9</accession>
<dbReference type="AlphaFoldDB" id="A0AAD9ZDP9"/>
<reference evidence="1" key="1">
    <citation type="submission" date="2022-11" db="EMBL/GenBank/DDBJ databases">
        <title>Chromosomal genome sequence assembly and mating type (MAT) locus characterization of the leprose asexual lichenized fungus Lepraria neglecta (Nyl.) Erichsen.</title>
        <authorList>
            <person name="Allen J.L."/>
            <person name="Pfeffer B."/>
        </authorList>
    </citation>
    <scope>NUCLEOTIDE SEQUENCE</scope>
    <source>
        <strain evidence="1">Allen 5258</strain>
    </source>
</reference>
<sequence length="109" mass="12518">MERKQYELENTPEFTAIEDKIEALAAKAKTDSTAKNSQNTLIAQKRKLVSKELCRCQKLQPSKLLASPDDAELIGYYRTQFHRVRRLIPERDRLASNLFLVAPIRSDKG</sequence>
<keyword evidence="2" id="KW-1185">Reference proteome</keyword>
<comment type="caution">
    <text evidence="1">The sequence shown here is derived from an EMBL/GenBank/DDBJ whole genome shotgun (WGS) entry which is preliminary data.</text>
</comment>
<evidence type="ECO:0000313" key="2">
    <source>
        <dbReference type="Proteomes" id="UP001276659"/>
    </source>
</evidence>
<dbReference type="Proteomes" id="UP001276659">
    <property type="component" value="Unassembled WGS sequence"/>
</dbReference>